<name>A0A6B0V6I4_IXORI</name>
<dbReference type="EMBL" id="GIFC01015218">
    <property type="protein sequence ID" value="MXU97301.1"/>
    <property type="molecule type" value="Transcribed_RNA"/>
</dbReference>
<evidence type="ECO:0000313" key="1">
    <source>
        <dbReference type="EMBL" id="MXU97301.1"/>
    </source>
</evidence>
<organism evidence="1">
    <name type="scientific">Ixodes ricinus</name>
    <name type="common">Common tick</name>
    <name type="synonym">Acarus ricinus</name>
    <dbReference type="NCBI Taxonomy" id="34613"/>
    <lineage>
        <taxon>Eukaryota</taxon>
        <taxon>Metazoa</taxon>
        <taxon>Ecdysozoa</taxon>
        <taxon>Arthropoda</taxon>
        <taxon>Chelicerata</taxon>
        <taxon>Arachnida</taxon>
        <taxon>Acari</taxon>
        <taxon>Parasitiformes</taxon>
        <taxon>Ixodida</taxon>
        <taxon>Ixodoidea</taxon>
        <taxon>Ixodidae</taxon>
        <taxon>Ixodinae</taxon>
        <taxon>Ixodes</taxon>
    </lineage>
</organism>
<accession>A0A6B0V6I4</accession>
<dbReference type="AlphaFoldDB" id="A0A6B0V6I4"/>
<protein>
    <submittedName>
        <fullName evidence="1">Uncharacterized protein</fullName>
    </submittedName>
</protein>
<proteinExistence type="predicted"/>
<sequence>MFIAVFQFKSASAQPMYKTPENQCLECHVQVCSLHWSHRCLDVTVRNVTQHKEMGLCEPAFTRLANIKGCLHGSKQCSSCMLHENGLVSGFGWLFHIARDARSSLMFARVVVLCQALRTSKQHTVTYNCLSSVRDASSKKKFTFVLFYMLHPIHVICINMASIIHITQFFIRDKHFGLSFHSHFVCPLTETSFPTYFCPKHSLCIQHSRDLRATPPSQARSQDFVSRGRGEARLGGGLFLLLFPWIRACPQSYILLLQLE</sequence>
<reference evidence="1" key="1">
    <citation type="submission" date="2019-12" db="EMBL/GenBank/DDBJ databases">
        <title>An insight into the sialome of adult female Ixodes ricinus ticks feeding for 6 days.</title>
        <authorList>
            <person name="Perner J."/>
            <person name="Ribeiro J.M.C."/>
        </authorList>
    </citation>
    <scope>NUCLEOTIDE SEQUENCE</scope>
    <source>
        <strain evidence="1">Semi-engorged</strain>
        <tissue evidence="1">Salivary glands</tissue>
    </source>
</reference>